<keyword evidence="3" id="KW-0804">Transcription</keyword>
<reference evidence="6 8" key="1">
    <citation type="submission" date="2015-03" db="EMBL/GenBank/DDBJ databases">
        <authorList>
            <person name="Urmite Genomes"/>
        </authorList>
    </citation>
    <scope>NUCLEOTIDE SEQUENCE [LARGE SCALE GENOMIC DNA]</scope>
    <source>
        <strain evidence="6 8">CSUR P1491</strain>
    </source>
</reference>
<dbReference type="Pfam" id="PF00440">
    <property type="entry name" value="TetR_N"/>
    <property type="match status" value="1"/>
</dbReference>
<organism evidence="6 8">
    <name type="scientific">Mycobacterium lentiflavum</name>
    <dbReference type="NCBI Taxonomy" id="141349"/>
    <lineage>
        <taxon>Bacteria</taxon>
        <taxon>Bacillati</taxon>
        <taxon>Actinomycetota</taxon>
        <taxon>Actinomycetes</taxon>
        <taxon>Mycobacteriales</taxon>
        <taxon>Mycobacteriaceae</taxon>
        <taxon>Mycobacterium</taxon>
        <taxon>Mycobacterium simiae complex</taxon>
    </lineage>
</organism>
<dbReference type="STRING" id="141349.BN1232_00278"/>
<dbReference type="Gene3D" id="1.10.357.10">
    <property type="entry name" value="Tetracycline Repressor, domain 2"/>
    <property type="match status" value="1"/>
</dbReference>
<dbReference type="InterPro" id="IPR011075">
    <property type="entry name" value="TetR_C"/>
</dbReference>
<dbReference type="PANTHER" id="PTHR47506:SF3">
    <property type="entry name" value="HTH-TYPE TRANSCRIPTIONAL REGULATOR LMRA"/>
    <property type="match status" value="1"/>
</dbReference>
<dbReference type="InterPro" id="IPR036271">
    <property type="entry name" value="Tet_transcr_reg_TetR-rel_C_sf"/>
</dbReference>
<accession>A0A0E4CL45</accession>
<dbReference type="Proteomes" id="UP001055171">
    <property type="component" value="Chromosome"/>
</dbReference>
<keyword evidence="2 4" id="KW-0238">DNA-binding</keyword>
<feature type="domain" description="HTH tetR-type" evidence="5">
    <location>
        <begin position="18"/>
        <end position="78"/>
    </location>
</feature>
<sequence length="211" mass="22948">MATKESVTGTHRLTPKGRATRERIVATAAQLMYDQGVAATSPADVQKAAGVGASQMYHYFEDKEALIRAVIAHRVQALLATLGGLDSMEGLRAWRDFVVDTQRQRNCAGGCPLGSLVGELAEPFPDCRGDLVGGFDQWEAAIRGGLQAMWDRGELRRTANPDRLATVLLAAVEGGMLLAQVRRDSAPLETALDDVLDRIEELRPRRAPARR</sequence>
<evidence type="ECO:0000256" key="1">
    <source>
        <dbReference type="ARBA" id="ARBA00023015"/>
    </source>
</evidence>
<reference evidence="7" key="2">
    <citation type="submission" date="2022-08" db="EMBL/GenBank/DDBJ databases">
        <title>Complete genome sequence of 14 non-tuberculosis mycobacteria type-strains.</title>
        <authorList>
            <person name="Igarashi Y."/>
            <person name="Osugi A."/>
            <person name="Mitarai S."/>
        </authorList>
    </citation>
    <scope>NUCLEOTIDE SEQUENCE</scope>
    <source>
        <strain evidence="7">ATCC 51985</strain>
    </source>
</reference>
<gene>
    <name evidence="6" type="ORF">BN1232_00278</name>
    <name evidence="7" type="ORF">MJO58_00570</name>
</gene>
<dbReference type="PROSITE" id="PS50977">
    <property type="entry name" value="HTH_TETR_2"/>
    <property type="match status" value="1"/>
</dbReference>
<evidence type="ECO:0000256" key="4">
    <source>
        <dbReference type="PROSITE-ProRule" id="PRU00335"/>
    </source>
</evidence>
<protein>
    <submittedName>
        <fullName evidence="6">TetR family transcriptional regulator</fullName>
    </submittedName>
    <submittedName>
        <fullName evidence="7">TetR/AcrR family transcriptional regulator</fullName>
    </submittedName>
</protein>
<dbReference type="AlphaFoldDB" id="A0A0E4CL45"/>
<dbReference type="SUPFAM" id="SSF48498">
    <property type="entry name" value="Tetracyclin repressor-like, C-terminal domain"/>
    <property type="match status" value="1"/>
</dbReference>
<dbReference type="SUPFAM" id="SSF46689">
    <property type="entry name" value="Homeodomain-like"/>
    <property type="match status" value="1"/>
</dbReference>
<dbReference type="EMBL" id="CTEE01000001">
    <property type="protein sequence ID" value="CQD02924.1"/>
    <property type="molecule type" value="Genomic_DNA"/>
</dbReference>
<dbReference type="Proteomes" id="UP000199251">
    <property type="component" value="Unassembled WGS sequence"/>
</dbReference>
<dbReference type="InterPro" id="IPR009057">
    <property type="entry name" value="Homeodomain-like_sf"/>
</dbReference>
<keyword evidence="9" id="KW-1185">Reference proteome</keyword>
<dbReference type="Pfam" id="PF16925">
    <property type="entry name" value="TetR_C_13"/>
    <property type="match status" value="1"/>
</dbReference>
<evidence type="ECO:0000313" key="7">
    <source>
        <dbReference type="EMBL" id="ULP42557.1"/>
    </source>
</evidence>
<evidence type="ECO:0000256" key="2">
    <source>
        <dbReference type="ARBA" id="ARBA00023125"/>
    </source>
</evidence>
<keyword evidence="1" id="KW-0805">Transcription regulation</keyword>
<dbReference type="OrthoDB" id="3827407at2"/>
<evidence type="ECO:0000313" key="6">
    <source>
        <dbReference type="EMBL" id="CQD02924.1"/>
    </source>
</evidence>
<name>A0A0E4CL45_MYCLN</name>
<evidence type="ECO:0000259" key="5">
    <source>
        <dbReference type="PROSITE" id="PS50977"/>
    </source>
</evidence>
<dbReference type="PRINTS" id="PR00455">
    <property type="entry name" value="HTHTETR"/>
</dbReference>
<evidence type="ECO:0000313" key="9">
    <source>
        <dbReference type="Proteomes" id="UP001055171"/>
    </source>
</evidence>
<dbReference type="PANTHER" id="PTHR47506">
    <property type="entry name" value="TRANSCRIPTIONAL REGULATORY PROTEIN"/>
    <property type="match status" value="1"/>
</dbReference>
<dbReference type="GO" id="GO:0003677">
    <property type="term" value="F:DNA binding"/>
    <property type="evidence" value="ECO:0007669"/>
    <property type="project" value="UniProtKB-UniRule"/>
</dbReference>
<proteinExistence type="predicted"/>
<dbReference type="EMBL" id="CP092423">
    <property type="protein sequence ID" value="ULP42557.1"/>
    <property type="molecule type" value="Genomic_DNA"/>
</dbReference>
<dbReference type="RefSeq" id="WP_090598121.1">
    <property type="nucleotide sequence ID" value="NZ_CP092423.2"/>
</dbReference>
<feature type="DNA-binding region" description="H-T-H motif" evidence="4">
    <location>
        <begin position="41"/>
        <end position="60"/>
    </location>
</feature>
<dbReference type="InterPro" id="IPR001647">
    <property type="entry name" value="HTH_TetR"/>
</dbReference>
<evidence type="ECO:0000256" key="3">
    <source>
        <dbReference type="ARBA" id="ARBA00023163"/>
    </source>
</evidence>
<evidence type="ECO:0000313" key="8">
    <source>
        <dbReference type="Proteomes" id="UP000199251"/>
    </source>
</evidence>